<evidence type="ECO:0000256" key="1">
    <source>
        <dbReference type="ARBA" id="ARBA00004329"/>
    </source>
</evidence>
<name>A0A1S3H1T2_LINAN</name>
<dbReference type="PANTHER" id="PTHR13268">
    <property type="entry name" value="BREAST CARCINOMA AMPLIFIED SEQUENCE 3"/>
    <property type="match status" value="1"/>
</dbReference>
<dbReference type="FunCoup" id="A0A1S3H1T2">
    <property type="interactions" value="1223"/>
</dbReference>
<protein>
    <submittedName>
        <fullName evidence="6">LOW QUALITY PROTEIN: breast carcinoma-amplified sequence 3-like</fullName>
    </submittedName>
</protein>
<dbReference type="GO" id="GO:0000407">
    <property type="term" value="C:phagophore assembly site"/>
    <property type="evidence" value="ECO:0007669"/>
    <property type="project" value="UniProtKB-SubCell"/>
</dbReference>
<dbReference type="STRING" id="7574.A0A1S3H1T2"/>
<dbReference type="InterPro" id="IPR036322">
    <property type="entry name" value="WD40_repeat_dom_sf"/>
</dbReference>
<dbReference type="InterPro" id="IPR015943">
    <property type="entry name" value="WD40/YVTN_repeat-like_dom_sf"/>
</dbReference>
<feature type="region of interest" description="Disordered" evidence="2">
    <location>
        <begin position="752"/>
        <end position="782"/>
    </location>
</feature>
<dbReference type="InParanoid" id="A0A1S3H1T2"/>
<dbReference type="GO" id="GO:0006914">
    <property type="term" value="P:autophagy"/>
    <property type="evidence" value="ECO:0007669"/>
    <property type="project" value="InterPro"/>
</dbReference>
<feature type="domain" description="BCAS3 WD40" evidence="4">
    <location>
        <begin position="53"/>
        <end position="519"/>
    </location>
</feature>
<dbReference type="SUPFAM" id="SSF50978">
    <property type="entry name" value="WD40 repeat-like"/>
    <property type="match status" value="1"/>
</dbReference>
<dbReference type="GO" id="GO:0042594">
    <property type="term" value="P:response to starvation"/>
    <property type="evidence" value="ECO:0007669"/>
    <property type="project" value="TreeGrafter"/>
</dbReference>
<dbReference type="OrthoDB" id="25778at2759"/>
<dbReference type="InterPro" id="IPR045142">
    <property type="entry name" value="BCAS3-like"/>
</dbReference>
<dbReference type="Gene3D" id="2.130.10.10">
    <property type="entry name" value="YVTN repeat-like/Quinoprotein amine dehydrogenase"/>
    <property type="match status" value="1"/>
</dbReference>
<proteinExistence type="predicted"/>
<reference evidence="6" key="1">
    <citation type="submission" date="2025-08" db="UniProtKB">
        <authorList>
            <consortium name="RefSeq"/>
        </authorList>
    </citation>
    <scope>IDENTIFICATION</scope>
    <source>
        <tissue evidence="6">Gonads</tissue>
    </source>
</reference>
<dbReference type="InterPro" id="IPR048382">
    <property type="entry name" value="BCAS3_WD40"/>
</dbReference>
<organism evidence="5 6">
    <name type="scientific">Lingula anatina</name>
    <name type="common">Brachiopod</name>
    <name type="synonym">Lingula unguis</name>
    <dbReference type="NCBI Taxonomy" id="7574"/>
    <lineage>
        <taxon>Eukaryota</taxon>
        <taxon>Metazoa</taxon>
        <taxon>Spiralia</taxon>
        <taxon>Lophotrochozoa</taxon>
        <taxon>Brachiopoda</taxon>
        <taxon>Linguliformea</taxon>
        <taxon>Lingulata</taxon>
        <taxon>Lingulida</taxon>
        <taxon>Linguloidea</taxon>
        <taxon>Lingulidae</taxon>
        <taxon>Lingula</taxon>
    </lineage>
</organism>
<feature type="compositionally biased region" description="Polar residues" evidence="2">
    <location>
        <begin position="770"/>
        <end position="782"/>
    </location>
</feature>
<dbReference type="Pfam" id="PF21034">
    <property type="entry name" value="BCAS3_WD40"/>
    <property type="match status" value="1"/>
</dbReference>
<evidence type="ECO:0000313" key="5">
    <source>
        <dbReference type="Proteomes" id="UP000085678"/>
    </source>
</evidence>
<dbReference type="GeneID" id="106150952"/>
<evidence type="ECO:0000259" key="3">
    <source>
        <dbReference type="Pfam" id="PF12490"/>
    </source>
</evidence>
<feature type="region of interest" description="Disordered" evidence="2">
    <location>
        <begin position="1"/>
        <end position="20"/>
    </location>
</feature>
<dbReference type="InterPro" id="IPR022175">
    <property type="entry name" value="BCAS3_dom"/>
</dbReference>
<accession>A0A1S3H1T2</accession>
<dbReference type="AlphaFoldDB" id="A0A1S3H1T2"/>
<keyword evidence="5" id="KW-1185">Reference proteome</keyword>
<feature type="region of interest" description="Disordered" evidence="2">
    <location>
        <begin position="836"/>
        <end position="865"/>
    </location>
</feature>
<comment type="subcellular location">
    <subcellularLocation>
        <location evidence="1">Preautophagosomal structure</location>
    </subcellularLocation>
</comment>
<evidence type="ECO:0000259" key="4">
    <source>
        <dbReference type="Pfam" id="PF21034"/>
    </source>
</evidence>
<dbReference type="RefSeq" id="XP_013379441.1">
    <property type="nucleotide sequence ID" value="XM_013523987.1"/>
</dbReference>
<feature type="domain" description="BCAS3" evidence="3">
    <location>
        <begin position="599"/>
        <end position="724"/>
    </location>
</feature>
<dbReference type="KEGG" id="lak:106150952"/>
<feature type="compositionally biased region" description="Basic and acidic residues" evidence="2">
    <location>
        <begin position="840"/>
        <end position="855"/>
    </location>
</feature>
<evidence type="ECO:0000256" key="2">
    <source>
        <dbReference type="SAM" id="MobiDB-lite"/>
    </source>
</evidence>
<sequence>MSGESPRRVSRSGGITVRPQPACDKSVLESVVDFFQDVVPQAYIGTQKSDDKEKIQWVKFEQTDVNDITANPDVSLPSGSSPPLLLVLGYVNGVQVWIVTASGESHEVLSLRQGPVRVLRVLSSPEPVFEDSMHDAFESKRPLVALSDGSSPGQPYCSVKLLSLKTGDEVHSISFPSPVFNIQANKRVMVVGLHGSLSVFDTCRFCKVLTVTNCYPSKGPDMNPVALGTRWLAYADQKLVPMHQSCGGMTGDGAQSYAATMINAAKTITKGLQMFGETVTSSLTGNKPVPHKKEPSVSDPDHTPGIVTIIDIQKIKGEFCVADEYDGEGILAHFPAHASEPVSALSFDPSGILLFTACRLGQNFHIFRIMAHPWSSSMGAVHHLYTLHRGDTTAKVQDVTFTMDSRWVAVSTLRGTTHLFPMTTYGGPITVRTHTSPRVVNRSSRFHRSAGLDDIEQATGRHSPVTVSGSPGGSNAAYHEHYPTLLHQNALNNNSINPRLPPYPHPTTMYPLVQIKQPLTLASISGGPAAKSGQTPGSAVETLCVAAAFGPMKGWVAGAMREKGDAKRAIDSLYVFGWGGSLIEYVLDVKPKPGIDKISDEAPIEVTAVPRAQWNLQRSIHAAELKPPLSSNNQLILATDAVLTQQPSSSTDYPYAGLVQRVDSESSLSSDHSSIKEDMDDQWLSQVEIITHAGPHRRLWMGPQFSFKTFQNTQNTTTVLSSNSSVLLSQSPETQITTTDILSDEVDLQSLPLQPTRSSPVAMPGRQRAQRGSTSSDTYSPTPVFSIEAGSFEQSPNLVEVCGSWPEVSGQIAPALPTRSGDVPEESLCETLADAMIESPQKDGRPQDESKDQSKKRGAAFDLRSSPVQTLEHVLVFPSNNSSDLQS</sequence>
<dbReference type="Pfam" id="PF12490">
    <property type="entry name" value="BCAS3"/>
    <property type="match status" value="1"/>
</dbReference>
<gene>
    <name evidence="6" type="primary">LOC106150952</name>
</gene>
<dbReference type="PANTHER" id="PTHR13268:SF0">
    <property type="entry name" value="BCAS3 MICROTUBULE ASSOCIATED CELL MIGRATION FACTOR"/>
    <property type="match status" value="1"/>
</dbReference>
<evidence type="ECO:0000313" key="6">
    <source>
        <dbReference type="RefSeq" id="XP_013379441.1"/>
    </source>
</evidence>
<dbReference type="Proteomes" id="UP000085678">
    <property type="component" value="Unplaced"/>
</dbReference>